<sequence length="133" mass="13972">MEQFLKILALALVTVLAILLLRKRTTEFAMVLSLVCISALCFYAATTLQPVMDMLERLETLSGVHGAVLAPVVKTALIGILTHICAGICSDAGENGIARMVELCGTAMALYLSTPLITAVLDLLDTLLGGAAP</sequence>
<feature type="transmembrane region" description="Helical" evidence="1">
    <location>
        <begin position="6"/>
        <end position="21"/>
    </location>
</feature>
<evidence type="ECO:0000313" key="2">
    <source>
        <dbReference type="EMBL" id="HIS65040.1"/>
    </source>
</evidence>
<gene>
    <name evidence="2" type="ORF">IAA83_06685</name>
</gene>
<comment type="caution">
    <text evidence="2">The sequence shown here is derived from an EMBL/GenBank/DDBJ whole genome shotgun (WGS) entry which is preliminary data.</text>
</comment>
<evidence type="ECO:0000256" key="1">
    <source>
        <dbReference type="SAM" id="Phobius"/>
    </source>
</evidence>
<proteinExistence type="predicted"/>
<dbReference type="Pfam" id="PF06686">
    <property type="entry name" value="SpoIIIAC"/>
    <property type="match status" value="2"/>
</dbReference>
<reference evidence="2" key="2">
    <citation type="journal article" date="2021" name="PeerJ">
        <title>Extensive microbial diversity within the chicken gut microbiome revealed by metagenomics and culture.</title>
        <authorList>
            <person name="Gilroy R."/>
            <person name="Ravi A."/>
            <person name="Getino M."/>
            <person name="Pursley I."/>
            <person name="Horton D.L."/>
            <person name="Alikhan N.F."/>
            <person name="Baker D."/>
            <person name="Gharbi K."/>
            <person name="Hall N."/>
            <person name="Watson M."/>
            <person name="Adriaenssens E.M."/>
            <person name="Foster-Nyarko E."/>
            <person name="Jarju S."/>
            <person name="Secka A."/>
            <person name="Antonio M."/>
            <person name="Oren A."/>
            <person name="Chaudhuri R.R."/>
            <person name="La Ragione R."/>
            <person name="Hildebrand F."/>
            <person name="Pallen M.J."/>
        </authorList>
    </citation>
    <scope>NUCLEOTIDE SEQUENCE</scope>
    <source>
        <strain evidence="2">ChiBcec16-1751</strain>
    </source>
</reference>
<feature type="transmembrane region" description="Helical" evidence="1">
    <location>
        <begin position="28"/>
        <end position="48"/>
    </location>
</feature>
<keyword evidence="1" id="KW-0812">Transmembrane</keyword>
<feature type="transmembrane region" description="Helical" evidence="1">
    <location>
        <begin position="68"/>
        <end position="89"/>
    </location>
</feature>
<keyword evidence="1" id="KW-0472">Membrane</keyword>
<protein>
    <submittedName>
        <fullName evidence="2">Stage III sporulation protein AD</fullName>
    </submittedName>
</protein>
<dbReference type="EMBL" id="DVJJ01000100">
    <property type="protein sequence ID" value="HIS65040.1"/>
    <property type="molecule type" value="Genomic_DNA"/>
</dbReference>
<accession>A0A9D1FAA8</accession>
<evidence type="ECO:0000313" key="3">
    <source>
        <dbReference type="Proteomes" id="UP000886741"/>
    </source>
</evidence>
<dbReference type="AlphaFoldDB" id="A0A9D1FAA8"/>
<keyword evidence="1" id="KW-1133">Transmembrane helix</keyword>
<name>A0A9D1FAA8_9FIRM</name>
<dbReference type="Proteomes" id="UP000886741">
    <property type="component" value="Unassembled WGS sequence"/>
</dbReference>
<reference evidence="2" key="1">
    <citation type="submission" date="2020-10" db="EMBL/GenBank/DDBJ databases">
        <authorList>
            <person name="Gilroy R."/>
        </authorList>
    </citation>
    <scope>NUCLEOTIDE SEQUENCE</scope>
    <source>
        <strain evidence="2">ChiBcec16-1751</strain>
    </source>
</reference>
<organism evidence="2 3">
    <name type="scientific">Candidatus Avoscillospira avistercoris</name>
    <dbReference type="NCBI Taxonomy" id="2840707"/>
    <lineage>
        <taxon>Bacteria</taxon>
        <taxon>Bacillati</taxon>
        <taxon>Bacillota</taxon>
        <taxon>Clostridia</taxon>
        <taxon>Eubacteriales</taxon>
        <taxon>Oscillospiraceae</taxon>
        <taxon>Oscillospiraceae incertae sedis</taxon>
        <taxon>Candidatus Avoscillospira</taxon>
    </lineage>
</organism>
<dbReference type="InterPro" id="IPR025664">
    <property type="entry name" value="Spore_III_AC/AD"/>
</dbReference>
<feature type="transmembrane region" description="Helical" evidence="1">
    <location>
        <begin position="101"/>
        <end position="121"/>
    </location>
</feature>